<dbReference type="EMBL" id="FOIB01000004">
    <property type="protein sequence ID" value="SEU07096.1"/>
    <property type="molecule type" value="Genomic_DNA"/>
</dbReference>
<evidence type="ECO:0000313" key="5">
    <source>
        <dbReference type="Proteomes" id="UP000183760"/>
    </source>
</evidence>
<keyword evidence="5" id="KW-1185">Reference proteome</keyword>
<dbReference type="RefSeq" id="WP_074954321.1">
    <property type="nucleotide sequence ID" value="NZ_BJXR01000017.1"/>
</dbReference>
<dbReference type="Gene3D" id="2.160.20.10">
    <property type="entry name" value="Single-stranded right-handed beta-helix, Pectin lyase-like"/>
    <property type="match status" value="2"/>
</dbReference>
<reference evidence="4 5" key="1">
    <citation type="submission" date="2016-10" db="EMBL/GenBank/DDBJ databases">
        <authorList>
            <person name="Varghese N."/>
            <person name="Submissions S."/>
        </authorList>
    </citation>
    <scope>NUCLEOTIDE SEQUENCE [LARGE SCALE GENOMIC DNA]</scope>
    <source>
        <strain evidence="4 5">DSM 16525</strain>
    </source>
</reference>
<organism evidence="3 6">
    <name type="scientific">Myxococcus fulvus</name>
    <dbReference type="NCBI Taxonomy" id="33"/>
    <lineage>
        <taxon>Bacteria</taxon>
        <taxon>Pseudomonadati</taxon>
        <taxon>Myxococcota</taxon>
        <taxon>Myxococcia</taxon>
        <taxon>Myxococcales</taxon>
        <taxon>Cystobacterineae</taxon>
        <taxon>Myxococcaceae</taxon>
        <taxon>Myxococcus</taxon>
    </lineage>
</organism>
<feature type="domain" description="Right handed beta helix" evidence="2">
    <location>
        <begin position="238"/>
        <end position="410"/>
    </location>
</feature>
<dbReference type="STRING" id="1334629.MFUL124B02_39985"/>
<evidence type="ECO:0000313" key="6">
    <source>
        <dbReference type="Proteomes" id="UP000321514"/>
    </source>
</evidence>
<evidence type="ECO:0000259" key="2">
    <source>
        <dbReference type="Pfam" id="PF13229"/>
    </source>
</evidence>
<dbReference type="AlphaFoldDB" id="A0A511SXL2"/>
<proteinExistence type="predicted"/>
<dbReference type="Pfam" id="PF13229">
    <property type="entry name" value="Beta_helix"/>
    <property type="match status" value="1"/>
</dbReference>
<evidence type="ECO:0000313" key="4">
    <source>
        <dbReference type="EMBL" id="SEU07096.1"/>
    </source>
</evidence>
<protein>
    <submittedName>
        <fullName evidence="4">Right handed beta helix region</fullName>
    </submittedName>
</protein>
<dbReference type="PROSITE" id="PS51257">
    <property type="entry name" value="PROKAR_LIPOPROTEIN"/>
    <property type="match status" value="1"/>
</dbReference>
<dbReference type="InterPro" id="IPR011050">
    <property type="entry name" value="Pectin_lyase_fold/virulence"/>
</dbReference>
<keyword evidence="1" id="KW-0732">Signal</keyword>
<accession>A0A511SXL2</accession>
<feature type="signal peptide" evidence="1">
    <location>
        <begin position="1"/>
        <end position="25"/>
    </location>
</feature>
<evidence type="ECO:0000313" key="3">
    <source>
        <dbReference type="EMBL" id="GEN06651.1"/>
    </source>
</evidence>
<evidence type="ECO:0000256" key="1">
    <source>
        <dbReference type="SAM" id="SignalP"/>
    </source>
</evidence>
<dbReference type="OrthoDB" id="5522893at2"/>
<comment type="caution">
    <text evidence="3">The sequence shown here is derived from an EMBL/GenBank/DDBJ whole genome shotgun (WGS) entry which is preliminary data.</text>
</comment>
<dbReference type="SMART" id="SM00710">
    <property type="entry name" value="PbH1"/>
    <property type="match status" value="7"/>
</dbReference>
<dbReference type="EMBL" id="BJXR01000017">
    <property type="protein sequence ID" value="GEN06651.1"/>
    <property type="molecule type" value="Genomic_DNA"/>
</dbReference>
<feature type="chain" id="PRO_5023109591" evidence="1">
    <location>
        <begin position="26"/>
        <end position="511"/>
    </location>
</feature>
<reference evidence="3 6" key="2">
    <citation type="submission" date="2019-07" db="EMBL/GenBank/DDBJ databases">
        <title>Whole genome shotgun sequence of Myxococcus fulvus NBRC 100333.</title>
        <authorList>
            <person name="Hosoyama A."/>
            <person name="Uohara A."/>
            <person name="Ohji S."/>
            <person name="Ichikawa N."/>
        </authorList>
    </citation>
    <scope>NUCLEOTIDE SEQUENCE [LARGE SCALE GENOMIC DNA]</scope>
    <source>
        <strain evidence="3 6">NBRC 100333</strain>
    </source>
</reference>
<dbReference type="InterPro" id="IPR039448">
    <property type="entry name" value="Beta_helix"/>
</dbReference>
<dbReference type="Proteomes" id="UP000321514">
    <property type="component" value="Unassembled WGS sequence"/>
</dbReference>
<dbReference type="InterPro" id="IPR006626">
    <property type="entry name" value="PbH1"/>
</dbReference>
<name>A0A511SXL2_MYXFU</name>
<dbReference type="InterPro" id="IPR012334">
    <property type="entry name" value="Pectin_lyas_fold"/>
</dbReference>
<gene>
    <name evidence="3" type="ORF">MFU01_16880</name>
    <name evidence="4" type="ORF">SAMN05443572_104715</name>
</gene>
<dbReference type="Proteomes" id="UP000183760">
    <property type="component" value="Unassembled WGS sequence"/>
</dbReference>
<sequence>MTKHRLGRRLTHLACLLSLWAGAMACGEGHLEAPEAAAPVDGLETRTARQNPAFTEDLFYDNCPAASAAQGPTLYVSKNGPRDPSKPLGSDLNPYSTIMAAVKAARPGNIILVRQGDYNEQVAITAPKGARPGTATAPIVLRGEQAGRPRILPAATNVGSLVQVSQPYWVVQFFEVDVRERPSFAVLFENTTTCSQVLDSKLHGGRAGGGVVTSYADFVLIDNNEIYDFSKQNTDSHGVAIRGVTRDVFIVENDIHDVSGDAVQCQPNGGRPAIILVERNRLHDTGENGVDVKACDDLLLHENKIYNFPNLAKYPWQANSSAAEGVLVHEDATNVQILYNEIWNAGRGISIGGNNVIDMPVNVQIEGNHVHDIYDYASRNNGQGIRIVKAKGVTLLGNIIERTYDAGLRLAADPPNVVPGLLVYKNTLRDMRLFVRLGARAYRPGLGMDLNRYEGASGVFTITDELWEGSHVRWRAVLAPLYLDQYSERIIPGSRPKELTDDEGTTSTPGE</sequence>
<dbReference type="SUPFAM" id="SSF51126">
    <property type="entry name" value="Pectin lyase-like"/>
    <property type="match status" value="1"/>
</dbReference>